<proteinExistence type="inferred from homology"/>
<comment type="similarity">
    <text evidence="2 6">Belongs to the peptidase M24B family.</text>
</comment>
<dbReference type="GO" id="GO:0005737">
    <property type="term" value="C:cytoplasm"/>
    <property type="evidence" value="ECO:0007669"/>
    <property type="project" value="UniProtKB-ARBA"/>
</dbReference>
<dbReference type="GO" id="GO:0046872">
    <property type="term" value="F:metal ion binding"/>
    <property type="evidence" value="ECO:0007669"/>
    <property type="project" value="UniProtKB-KW"/>
</dbReference>
<evidence type="ECO:0000313" key="10">
    <source>
        <dbReference type="EMBL" id="CAD7704877.1"/>
    </source>
</evidence>
<feature type="domain" description="Peptidase M24" evidence="7">
    <location>
        <begin position="327"/>
        <end position="547"/>
    </location>
</feature>
<name>A0A8S1JBF5_9CHLO</name>
<dbReference type="CDD" id="cd01085">
    <property type="entry name" value="APP"/>
    <property type="match status" value="1"/>
</dbReference>
<evidence type="ECO:0000256" key="3">
    <source>
        <dbReference type="ARBA" id="ARBA00022723"/>
    </source>
</evidence>
<dbReference type="Pfam" id="PF16189">
    <property type="entry name" value="Creatinase_N_2"/>
    <property type="match status" value="1"/>
</dbReference>
<comment type="cofactor">
    <cofactor evidence="1">
        <name>Mn(2+)</name>
        <dbReference type="ChEBI" id="CHEBI:29035"/>
    </cofactor>
</comment>
<gene>
    <name evidence="10" type="ORF">OSTQU699_LOCUS10232</name>
</gene>
<dbReference type="Gene3D" id="3.90.230.10">
    <property type="entry name" value="Creatinase/methionine aminopeptidase superfamily"/>
    <property type="match status" value="1"/>
</dbReference>
<dbReference type="OrthoDB" id="9995434at2759"/>
<evidence type="ECO:0000256" key="6">
    <source>
        <dbReference type="RuleBase" id="RU000590"/>
    </source>
</evidence>
<feature type="domain" description="Peptidase M24 C-terminal" evidence="9">
    <location>
        <begin position="558"/>
        <end position="617"/>
    </location>
</feature>
<evidence type="ECO:0008006" key="12">
    <source>
        <dbReference type="Google" id="ProtNLM"/>
    </source>
</evidence>
<evidence type="ECO:0000256" key="1">
    <source>
        <dbReference type="ARBA" id="ARBA00001936"/>
    </source>
</evidence>
<dbReference type="InterPro" id="IPR000587">
    <property type="entry name" value="Creatinase_N"/>
</dbReference>
<dbReference type="EMBL" id="CAJHUC010002967">
    <property type="protein sequence ID" value="CAD7704877.1"/>
    <property type="molecule type" value="Genomic_DNA"/>
</dbReference>
<dbReference type="SUPFAM" id="SSF55920">
    <property type="entry name" value="Creatinase/aminopeptidase"/>
    <property type="match status" value="1"/>
</dbReference>
<comment type="caution">
    <text evidence="10">The sequence shown here is derived from an EMBL/GenBank/DDBJ whole genome shotgun (WGS) entry which is preliminary data.</text>
</comment>
<dbReference type="PROSITE" id="PS00491">
    <property type="entry name" value="PROLINE_PEPTIDASE"/>
    <property type="match status" value="1"/>
</dbReference>
<feature type="domain" description="Creatinase N-terminal" evidence="8">
    <location>
        <begin position="17"/>
        <end position="145"/>
    </location>
</feature>
<keyword evidence="11" id="KW-1185">Reference proteome</keyword>
<dbReference type="AlphaFoldDB" id="A0A8S1JBF5"/>
<dbReference type="PANTHER" id="PTHR43763:SF6">
    <property type="entry name" value="XAA-PRO AMINOPEPTIDASE 1"/>
    <property type="match status" value="1"/>
</dbReference>
<dbReference type="InterPro" id="IPR029149">
    <property type="entry name" value="Creatin/AminoP/Spt16_N"/>
</dbReference>
<dbReference type="InterPro" id="IPR036005">
    <property type="entry name" value="Creatinase/aminopeptidase-like"/>
</dbReference>
<dbReference type="Proteomes" id="UP000708148">
    <property type="component" value="Unassembled WGS sequence"/>
</dbReference>
<evidence type="ECO:0000259" key="8">
    <source>
        <dbReference type="Pfam" id="PF01321"/>
    </source>
</evidence>
<keyword evidence="5" id="KW-0464">Manganese</keyword>
<evidence type="ECO:0000256" key="5">
    <source>
        <dbReference type="ARBA" id="ARBA00023211"/>
    </source>
</evidence>
<dbReference type="InterPro" id="IPR000994">
    <property type="entry name" value="Pept_M24"/>
</dbReference>
<dbReference type="InterPro" id="IPR050422">
    <property type="entry name" value="X-Pro_aminopeptidase_P"/>
</dbReference>
<evidence type="ECO:0000259" key="9">
    <source>
        <dbReference type="Pfam" id="PF16188"/>
    </source>
</evidence>
<evidence type="ECO:0000259" key="7">
    <source>
        <dbReference type="Pfam" id="PF00557"/>
    </source>
</evidence>
<dbReference type="SUPFAM" id="SSF53092">
    <property type="entry name" value="Creatinase/prolidase N-terminal domain"/>
    <property type="match status" value="1"/>
</dbReference>
<evidence type="ECO:0000313" key="11">
    <source>
        <dbReference type="Proteomes" id="UP000708148"/>
    </source>
</evidence>
<dbReference type="PANTHER" id="PTHR43763">
    <property type="entry name" value="XAA-PRO AMINOPEPTIDASE 1"/>
    <property type="match status" value="1"/>
</dbReference>
<dbReference type="InterPro" id="IPR032416">
    <property type="entry name" value="Peptidase_M24_C"/>
</dbReference>
<dbReference type="Pfam" id="PF00557">
    <property type="entry name" value="Peptidase_M24"/>
    <property type="match status" value="1"/>
</dbReference>
<dbReference type="GO" id="GO:0070006">
    <property type="term" value="F:metalloaminopeptidase activity"/>
    <property type="evidence" value="ECO:0007669"/>
    <property type="project" value="InterPro"/>
</dbReference>
<accession>A0A8S1JBF5</accession>
<reference evidence="10" key="1">
    <citation type="submission" date="2020-12" db="EMBL/GenBank/DDBJ databases">
        <authorList>
            <person name="Iha C."/>
        </authorList>
    </citation>
    <scope>NUCLEOTIDE SEQUENCE</scope>
</reference>
<dbReference type="Pfam" id="PF01321">
    <property type="entry name" value="Creatinase_N"/>
    <property type="match status" value="1"/>
</dbReference>
<dbReference type="Pfam" id="PF16188">
    <property type="entry name" value="Peptidase_M24_C"/>
    <property type="match status" value="1"/>
</dbReference>
<dbReference type="InterPro" id="IPR001131">
    <property type="entry name" value="Peptidase_M24B_aminopep-P_CS"/>
</dbReference>
<dbReference type="InterPro" id="IPR033740">
    <property type="entry name" value="Pept_M24B"/>
</dbReference>
<keyword evidence="4" id="KW-0378">Hydrolase</keyword>
<organism evidence="10 11">
    <name type="scientific">Ostreobium quekettii</name>
    <dbReference type="NCBI Taxonomy" id="121088"/>
    <lineage>
        <taxon>Eukaryota</taxon>
        <taxon>Viridiplantae</taxon>
        <taxon>Chlorophyta</taxon>
        <taxon>core chlorophytes</taxon>
        <taxon>Ulvophyceae</taxon>
        <taxon>TCBD clade</taxon>
        <taxon>Bryopsidales</taxon>
        <taxon>Ostreobineae</taxon>
        <taxon>Ostreobiaceae</taxon>
        <taxon>Ostreobium</taxon>
    </lineage>
</organism>
<dbReference type="Gene3D" id="3.40.350.10">
    <property type="entry name" value="Creatinase/prolidase N-terminal domain"/>
    <property type="match status" value="2"/>
</dbReference>
<sequence>MAAHGGKVAPKSAEKKLSELRDEMVKAHVDAVVVPTADPHLMENVPDFCKRREFISGFTGSTGTAVVTTSEAALWTDGRYFLQAEIQLGPGWTLMKMETKGCPKIPDWLCKAIPEGGRVGVDPFCHNDSQIRSWQKNLQEAGRELVLLKANLVDHVWGSERPSPPKGSLRVHHIELAGESSTSKFARVRKAMDEKGVNALVTSDVSEVAWMLNLRGQDELYTPIFISYLILTLHEAILYVDTEKVTDEVRRQLDICGCKVEPIEDILGGVGAYANASSKIWMSGEQVNCAIFNEARQACEGQKVGKIVDDETPIKLFMAVKNEVEIEGMKEAHIRDAVAIIEFLYWLENQVASGKTFTEVDVDRELTARRAVQPGFVGLSFPTIAGAGPNGAVIHYHAEEESCGTVDKHTLLLIDSGAQYDCGTTDVTRTLHLGEPTSYQKKCFTRVLQGHIQMDMARFPEDTPGMAIDGLARMYLWRVGLDYRHGTGHGVGSHLCVHEGPMSISHRYHLKNTHNPLKANMIVSNEPGYYEDGSFGVRVENLALIKEAHTEHNFGGVKFLEFEPITYVPLQKKMIAAELLSQEQTQWVNNYHAQVWDKVSPRLSDEAREWLRVGVAPL</sequence>
<evidence type="ECO:0000256" key="4">
    <source>
        <dbReference type="ARBA" id="ARBA00022801"/>
    </source>
</evidence>
<dbReference type="FunFam" id="3.40.350.10:FF:000003">
    <property type="entry name" value="Xaa-pro aminopeptidase P"/>
    <property type="match status" value="1"/>
</dbReference>
<keyword evidence="3 6" id="KW-0479">Metal-binding</keyword>
<evidence type="ECO:0000256" key="2">
    <source>
        <dbReference type="ARBA" id="ARBA00008766"/>
    </source>
</evidence>
<protein>
    <recommendedName>
        <fullName evidence="12">Xaa-Pro aminopeptidase P</fullName>
    </recommendedName>
</protein>
<dbReference type="FunFam" id="3.90.230.10:FF:000007">
    <property type="entry name" value="Xaa-Pro aminopeptidase P"/>
    <property type="match status" value="1"/>
</dbReference>